<dbReference type="InterPro" id="IPR019189">
    <property type="entry name" value="Ribosomal_mL41"/>
</dbReference>
<protein>
    <submittedName>
        <fullName evidence="7">Putative 39s ribosomal protein l41 mitochondrial</fullName>
    </submittedName>
</protein>
<evidence type="ECO:0000313" key="7">
    <source>
        <dbReference type="EMBL" id="JAV16536.1"/>
    </source>
</evidence>
<dbReference type="PANTHER" id="PTHR21338:SF0">
    <property type="entry name" value="LARGE RIBOSOMAL SUBUNIT PROTEIN ML41"/>
    <property type="match status" value="1"/>
</dbReference>
<keyword evidence="3" id="KW-0809">Transit peptide</keyword>
<reference evidence="7" key="1">
    <citation type="submission" date="2017-01" db="EMBL/GenBank/DDBJ databases">
        <title>An insight into the sialome and mialome of the horn fly, Haematobia irritans.</title>
        <authorList>
            <person name="Breijo M."/>
            <person name="Boiani M."/>
            <person name="Ures X."/>
            <person name="Rocha S."/>
            <person name="Sequeira M."/>
            <person name="Ribeiro J.M."/>
        </authorList>
    </citation>
    <scope>NUCLEOTIDE SEQUENCE</scope>
</reference>
<proteinExistence type="inferred from homology"/>
<dbReference type="AlphaFoldDB" id="A0A1L8ED09"/>
<dbReference type="GO" id="GO:0006412">
    <property type="term" value="P:translation"/>
    <property type="evidence" value="ECO:0007669"/>
    <property type="project" value="TreeGrafter"/>
</dbReference>
<accession>A0A1L8ED09</accession>
<evidence type="ECO:0000256" key="5">
    <source>
        <dbReference type="ARBA" id="ARBA00023128"/>
    </source>
</evidence>
<comment type="similarity">
    <text evidence="2">Belongs to the mitochondrion-specific ribosomal protein mL41 family.</text>
</comment>
<evidence type="ECO:0000256" key="1">
    <source>
        <dbReference type="ARBA" id="ARBA00004173"/>
    </source>
</evidence>
<sequence>MQIFKKFVSISLRGQQRSISTTSPLEGKRNFRKFLVYNKRGTRVVKDTQRYNQENPPVAVHKRGVRDTGMLVKGKYIEIPEKIPELIVPNLDGCKLKPYVSYKAPEVIQSEFTSLDLFNAVYSKKIIDDFKEGKLKDDYSPINPSENEVLGAEEALLRARKTGSDIF</sequence>
<dbReference type="GO" id="GO:0003735">
    <property type="term" value="F:structural constituent of ribosome"/>
    <property type="evidence" value="ECO:0007669"/>
    <property type="project" value="InterPro"/>
</dbReference>
<dbReference type="Pfam" id="PF09809">
    <property type="entry name" value="MRP-L27"/>
    <property type="match status" value="1"/>
</dbReference>
<evidence type="ECO:0000256" key="6">
    <source>
        <dbReference type="ARBA" id="ARBA00023274"/>
    </source>
</evidence>
<keyword evidence="6" id="KW-0687">Ribonucleoprotein</keyword>
<evidence type="ECO:0000256" key="2">
    <source>
        <dbReference type="ARBA" id="ARBA00010152"/>
    </source>
</evidence>
<comment type="subcellular location">
    <subcellularLocation>
        <location evidence="1">Mitochondrion</location>
    </subcellularLocation>
</comment>
<evidence type="ECO:0000256" key="4">
    <source>
        <dbReference type="ARBA" id="ARBA00022980"/>
    </source>
</evidence>
<keyword evidence="4 7" id="KW-0689">Ribosomal protein</keyword>
<dbReference type="PANTHER" id="PTHR21338">
    <property type="entry name" value="MITOCHONDRIAL RIBOSOMAL PROTEIN L41"/>
    <property type="match status" value="1"/>
</dbReference>
<name>A0A1L8ED09_HAEIR</name>
<organism evidence="7">
    <name type="scientific">Haematobia irritans</name>
    <name type="common">Horn fly</name>
    <name type="synonym">Conops irritans</name>
    <dbReference type="NCBI Taxonomy" id="7368"/>
    <lineage>
        <taxon>Eukaryota</taxon>
        <taxon>Metazoa</taxon>
        <taxon>Ecdysozoa</taxon>
        <taxon>Arthropoda</taxon>
        <taxon>Hexapoda</taxon>
        <taxon>Insecta</taxon>
        <taxon>Pterygota</taxon>
        <taxon>Neoptera</taxon>
        <taxon>Endopterygota</taxon>
        <taxon>Diptera</taxon>
        <taxon>Brachycera</taxon>
        <taxon>Muscomorpha</taxon>
        <taxon>Muscoidea</taxon>
        <taxon>Muscidae</taxon>
        <taxon>Haematobia</taxon>
    </lineage>
</organism>
<evidence type="ECO:0000256" key="3">
    <source>
        <dbReference type="ARBA" id="ARBA00022946"/>
    </source>
</evidence>
<dbReference type="GO" id="GO:0005762">
    <property type="term" value="C:mitochondrial large ribosomal subunit"/>
    <property type="evidence" value="ECO:0007669"/>
    <property type="project" value="InterPro"/>
</dbReference>
<dbReference type="EMBL" id="GFDG01002263">
    <property type="protein sequence ID" value="JAV16536.1"/>
    <property type="molecule type" value="Transcribed_RNA"/>
</dbReference>
<keyword evidence="5" id="KW-0496">Mitochondrion</keyword>